<dbReference type="STRING" id="194197.BWD09_00215"/>
<evidence type="ECO:0000313" key="2">
    <source>
        <dbReference type="Proteomes" id="UP000193118"/>
    </source>
</evidence>
<gene>
    <name evidence="1" type="ORF">BWD09_00215</name>
</gene>
<proteinExistence type="predicted"/>
<protein>
    <recommendedName>
        <fullName evidence="3">DUF403 domain-containing protein</fullName>
    </recommendedName>
</protein>
<name>A0A1X3DG89_9NEIS</name>
<evidence type="ECO:0008006" key="3">
    <source>
        <dbReference type="Google" id="ProtNLM"/>
    </source>
</evidence>
<comment type="caution">
    <text evidence="1">The sequence shown here is derived from an EMBL/GenBank/DDBJ whole genome shotgun (WGS) entry which is preliminary data.</text>
</comment>
<dbReference type="EMBL" id="MTBO01000001">
    <property type="protein sequence ID" value="OSI18732.1"/>
    <property type="molecule type" value="Genomic_DNA"/>
</dbReference>
<sequence>MTLLLSTAHNLYWLGRYMRRAQELPNLVLKHRNPGQMNLLGWPVDDENEAQVCEYLYEQALPELFNRINDNVQAVRAVVDGDASELFNQARRLQQAGSVRAAGFQLWACSSVMMEQSPLVTQFWQLGDYVEMLDQRIRMETAESRHYRYLAQVVTNLPDGTAWDKIKQQIQALVFTTNGSQFYLWRDRLDQMFEDGV</sequence>
<keyword evidence="2" id="KW-1185">Reference proteome</keyword>
<dbReference type="Proteomes" id="UP000193118">
    <property type="component" value="Unassembled WGS sequence"/>
</dbReference>
<accession>A0A1X3DG89</accession>
<dbReference type="AlphaFoldDB" id="A0A1X3DG89"/>
<evidence type="ECO:0000313" key="1">
    <source>
        <dbReference type="EMBL" id="OSI18732.1"/>
    </source>
</evidence>
<dbReference type="GeneID" id="94580689"/>
<organism evidence="1 2">
    <name type="scientific">Neisseria dentiae</name>
    <dbReference type="NCBI Taxonomy" id="194197"/>
    <lineage>
        <taxon>Bacteria</taxon>
        <taxon>Pseudomonadati</taxon>
        <taxon>Pseudomonadota</taxon>
        <taxon>Betaproteobacteria</taxon>
        <taxon>Neisseriales</taxon>
        <taxon>Neisseriaceae</taxon>
        <taxon>Neisseria</taxon>
    </lineage>
</organism>
<dbReference type="OrthoDB" id="9803532at2"/>
<reference evidence="2" key="1">
    <citation type="submission" date="2017-01" db="EMBL/GenBank/DDBJ databases">
        <authorList>
            <person name="Wolfgang W.J."/>
            <person name="Cole J."/>
            <person name="Wroblewski D."/>
            <person name="Mcginnis J."/>
            <person name="Musser K.A."/>
        </authorList>
    </citation>
    <scope>NUCLEOTIDE SEQUENCE [LARGE SCALE GENOMIC DNA]</scope>
    <source>
        <strain evidence="2">DSM 19151</strain>
    </source>
</reference>
<dbReference type="RefSeq" id="WP_085364744.1">
    <property type="nucleotide sequence ID" value="NZ_CAUJPZ010000009.1"/>
</dbReference>